<sequence length="389" mass="45034">MKFMHVADLHLESPFKGMLGNDMPNQLNKDILNSTFDSFASVVKDAINEKVDFLLIVGDLFDSDNPSPKAKLFLQEQFEKLNEFDIPVFMSYGNHDYHSNELGIYPQNVYVFPDKVNNKIVQIKNKSVGICGFSYTDKWIDAIKINDYPIKSNVDYQIGMFHGDDATESHYANFSVNQLLSKNYDYWALGHIHKRQQLNANPPIWYSGNTQGRHQNESGDKGYLIIDTDTNKVQFNATSKINWSNLELQLDNMSEMQLIQVILNAIIKQGFKKMNLLKLDIYFQKLPQLSNDDLLEMLQDNLKDKYQDLNAWVYNINFRSVKNNFNLIGDKYWKLTQDKVFNTDNISASASSLFKYSFIKEYFSKNDNISELNQLSKNILMGDEMKGDE</sequence>
<dbReference type="Pfam" id="PF00149">
    <property type="entry name" value="Metallophos"/>
    <property type="match status" value="1"/>
</dbReference>
<dbReference type="PANTHER" id="PTHR30337">
    <property type="entry name" value="COMPONENT OF ATP-DEPENDENT DSDNA EXONUCLEASE"/>
    <property type="match status" value="1"/>
</dbReference>
<reference evidence="3 4" key="1">
    <citation type="submission" date="2021-11" db="EMBL/GenBank/DDBJ databases">
        <title>Comparative genomics of bee honey and flower isolates.</title>
        <authorList>
            <person name="Bechtner J.D."/>
            <person name="Gallus M.K."/>
            <person name="Ehrmann M."/>
        </authorList>
    </citation>
    <scope>NUCLEOTIDE SEQUENCE [LARGE SCALE GENOMIC DNA]</scope>
    <source>
        <strain evidence="3 4">M161</strain>
    </source>
</reference>
<evidence type="ECO:0000313" key="4">
    <source>
        <dbReference type="Proteomes" id="UP001522905"/>
    </source>
</evidence>
<name>A0ABT0I081_9LACO</name>
<gene>
    <name evidence="3" type="ORF">LNP07_01740</name>
</gene>
<dbReference type="GO" id="GO:0004527">
    <property type="term" value="F:exonuclease activity"/>
    <property type="evidence" value="ECO:0007669"/>
    <property type="project" value="UniProtKB-KW"/>
</dbReference>
<dbReference type="SUPFAM" id="SSF56300">
    <property type="entry name" value="Metallo-dependent phosphatases"/>
    <property type="match status" value="1"/>
</dbReference>
<keyword evidence="1" id="KW-0378">Hydrolase</keyword>
<dbReference type="InterPro" id="IPR041796">
    <property type="entry name" value="Mre11_N"/>
</dbReference>
<protein>
    <submittedName>
        <fullName evidence="3">DNA repair exonuclease</fullName>
    </submittedName>
</protein>
<evidence type="ECO:0000313" key="3">
    <source>
        <dbReference type="EMBL" id="MCK8624248.1"/>
    </source>
</evidence>
<dbReference type="InterPro" id="IPR050535">
    <property type="entry name" value="DNA_Repair-Maintenance_Comp"/>
</dbReference>
<accession>A0ABT0I081</accession>
<keyword evidence="3" id="KW-0269">Exonuclease</keyword>
<organism evidence="3 4">
    <name type="scientific">Apilactobacillus xinyiensis</name>
    <dbReference type="NCBI Taxonomy" id="2841032"/>
    <lineage>
        <taxon>Bacteria</taxon>
        <taxon>Bacillati</taxon>
        <taxon>Bacillota</taxon>
        <taxon>Bacilli</taxon>
        <taxon>Lactobacillales</taxon>
        <taxon>Lactobacillaceae</taxon>
        <taxon>Apilactobacillus</taxon>
    </lineage>
</organism>
<comment type="caution">
    <text evidence="3">The sequence shown here is derived from an EMBL/GenBank/DDBJ whole genome shotgun (WGS) entry which is preliminary data.</text>
</comment>
<dbReference type="EMBL" id="JAJIAO010000001">
    <property type="protein sequence ID" value="MCK8624248.1"/>
    <property type="molecule type" value="Genomic_DNA"/>
</dbReference>
<dbReference type="RefSeq" id="WP_220728085.1">
    <property type="nucleotide sequence ID" value="NZ_BPLM01000004.1"/>
</dbReference>
<dbReference type="InterPro" id="IPR014576">
    <property type="entry name" value="Pesterase_YhaO"/>
</dbReference>
<evidence type="ECO:0000259" key="2">
    <source>
        <dbReference type="Pfam" id="PF00149"/>
    </source>
</evidence>
<dbReference type="InterPro" id="IPR004843">
    <property type="entry name" value="Calcineurin-like_PHP"/>
</dbReference>
<dbReference type="CDD" id="cd00840">
    <property type="entry name" value="MPP_Mre11_N"/>
    <property type="match status" value="1"/>
</dbReference>
<dbReference type="PANTHER" id="PTHR30337:SF7">
    <property type="entry name" value="PHOSPHOESTERASE"/>
    <property type="match status" value="1"/>
</dbReference>
<evidence type="ECO:0000256" key="1">
    <source>
        <dbReference type="ARBA" id="ARBA00022801"/>
    </source>
</evidence>
<proteinExistence type="predicted"/>
<dbReference type="Gene3D" id="3.60.21.10">
    <property type="match status" value="1"/>
</dbReference>
<dbReference type="Proteomes" id="UP001522905">
    <property type="component" value="Unassembled WGS sequence"/>
</dbReference>
<dbReference type="InterPro" id="IPR029052">
    <property type="entry name" value="Metallo-depent_PP-like"/>
</dbReference>
<dbReference type="PIRSF" id="PIRSF033091">
    <property type="entry name" value="Pesterase_YhaO"/>
    <property type="match status" value="1"/>
</dbReference>
<feature type="domain" description="Calcineurin-like phosphoesterase" evidence="2">
    <location>
        <begin position="1"/>
        <end position="194"/>
    </location>
</feature>
<keyword evidence="4" id="KW-1185">Reference proteome</keyword>
<keyword evidence="3" id="KW-0540">Nuclease</keyword>